<keyword evidence="3" id="KW-1185">Reference proteome</keyword>
<reference evidence="2 3" key="1">
    <citation type="submission" date="2020-11" db="EMBL/GenBank/DDBJ databases">
        <title>Pedobacter endophytica, an endophytic bacteria isolated form Carex pumila.</title>
        <authorList>
            <person name="Peng Y."/>
            <person name="Jiang L."/>
            <person name="Lee J."/>
        </authorList>
    </citation>
    <scope>NUCLEOTIDE SEQUENCE [LARGE SCALE GENOMIC DNA]</scope>
    <source>
        <strain evidence="2 3">JBR3-12</strain>
    </source>
</reference>
<evidence type="ECO:0000256" key="1">
    <source>
        <dbReference type="SAM" id="SignalP"/>
    </source>
</evidence>
<name>A0A7S9L297_9SPHI</name>
<dbReference type="Proteomes" id="UP000594759">
    <property type="component" value="Chromosome"/>
</dbReference>
<organism evidence="2 3">
    <name type="scientific">Pedobacter endophyticus</name>
    <dbReference type="NCBI Taxonomy" id="2789740"/>
    <lineage>
        <taxon>Bacteria</taxon>
        <taxon>Pseudomonadati</taxon>
        <taxon>Bacteroidota</taxon>
        <taxon>Sphingobacteriia</taxon>
        <taxon>Sphingobacteriales</taxon>
        <taxon>Sphingobacteriaceae</taxon>
        <taxon>Pedobacter</taxon>
    </lineage>
</organism>
<dbReference type="AlphaFoldDB" id="A0A7S9L297"/>
<dbReference type="Pfam" id="PF16398">
    <property type="entry name" value="DUF5007"/>
    <property type="match status" value="1"/>
</dbReference>
<evidence type="ECO:0000313" key="2">
    <source>
        <dbReference type="EMBL" id="QPH41159.1"/>
    </source>
</evidence>
<dbReference type="RefSeq" id="WP_196100610.1">
    <property type="nucleotide sequence ID" value="NZ_CP064939.1"/>
</dbReference>
<keyword evidence="1" id="KW-0732">Signal</keyword>
<evidence type="ECO:0000313" key="3">
    <source>
        <dbReference type="Proteomes" id="UP000594759"/>
    </source>
</evidence>
<accession>A0A7S9L297</accession>
<proteinExistence type="predicted"/>
<dbReference type="KEGG" id="pex:IZT61_07840"/>
<sequence>MKTNKKIQCFLLLVSAFFFYACKKEQNKGYFSKDFKFPTTQAIKAVVGGPLFQTRAAITDESTKPLTFRIVAIRNEDGSIAQNAMDYKVETYLWTSAYTKKEKTIEEIDAKRYKAIRPAIDIDSLNGRIIIYPQVTDSLRLPKGIYKIDIEVKNSAETRLFESAVTLDISYSLPYYYKFSGVDGIKDFKVKFTRLAEKGNKLTVKIYKPDGTPTNVDSYLGYQYGDGSIKDFRELGSGNPVSYTPFLDRLELEFSSFPAPYVEGGPIITDLFNNSSVKGAYFNFWFEWAIYKEGNWLMEIKLIY</sequence>
<protein>
    <submittedName>
        <fullName evidence="2">DUF5007 domain-containing protein</fullName>
    </submittedName>
</protein>
<feature type="chain" id="PRO_5032794081" evidence="1">
    <location>
        <begin position="22"/>
        <end position="304"/>
    </location>
</feature>
<dbReference type="PROSITE" id="PS51257">
    <property type="entry name" value="PROKAR_LIPOPROTEIN"/>
    <property type="match status" value="1"/>
</dbReference>
<dbReference type="EMBL" id="CP064939">
    <property type="protein sequence ID" value="QPH41159.1"/>
    <property type="molecule type" value="Genomic_DNA"/>
</dbReference>
<gene>
    <name evidence="2" type="ORF">IZT61_07840</name>
</gene>
<feature type="signal peptide" evidence="1">
    <location>
        <begin position="1"/>
        <end position="21"/>
    </location>
</feature>
<dbReference type="InterPro" id="IPR032173">
    <property type="entry name" value="DUF5007"/>
</dbReference>